<comment type="caution">
    <text evidence="1">The sequence shown here is derived from an EMBL/GenBank/DDBJ whole genome shotgun (WGS) entry which is preliminary data.</text>
</comment>
<dbReference type="AlphaFoldDB" id="A0A1F2P7J4"/>
<keyword evidence="2" id="KW-1185">Reference proteome</keyword>
<evidence type="ECO:0000313" key="2">
    <source>
        <dbReference type="Proteomes" id="UP000185779"/>
    </source>
</evidence>
<accession>A0A1F2P7J4</accession>
<gene>
    <name evidence="1" type="ORF">SBU_000255</name>
</gene>
<dbReference type="EMBL" id="LYOR01000001">
    <property type="protein sequence ID" value="OFV66962.1"/>
    <property type="molecule type" value="Genomic_DNA"/>
</dbReference>
<dbReference type="PATRIC" id="fig|1839936.3.peg.256"/>
<evidence type="ECO:0000313" key="1">
    <source>
        <dbReference type="EMBL" id="OFV66962.1"/>
    </source>
</evidence>
<organism evidence="1 2">
    <name type="scientific">Candidatus Syntropharchaeum butanivorans</name>
    <dbReference type="NCBI Taxonomy" id="1839936"/>
    <lineage>
        <taxon>Archaea</taxon>
        <taxon>Methanobacteriati</taxon>
        <taxon>Methanobacteriota</taxon>
        <taxon>Stenosarchaea group</taxon>
        <taxon>Methanomicrobia</taxon>
        <taxon>Methanosarcinales</taxon>
        <taxon>ANME-2 cluster</taxon>
        <taxon>Candidatus Syntropharchaeum</taxon>
    </lineage>
</organism>
<proteinExistence type="predicted"/>
<dbReference type="STRING" id="1839936.SBU_000255"/>
<sequence length="761" mass="87440">MLIQWLKEIVKENLKSGLFVWYDPLSSFEDVVDKVIPKDAKLLKFEGSYLVLRFKLEDEDPEFEKKWVVYIPDEPGEFLKDWELMGSKEVLSLPDLLMAKGAGMDRELKKALEVNSRVLVKNWRILIGRKEPDREQIINALLAIAFELTKWDEDEAVIKFLSQTEKFASRLGEMKLTASWLRKMEEIIDVGEEDLQKIREKLVLSLLFGEIVYKGDQPAESFASLPKTREKVTTILERWRNDERYKEYYIEAVREISEKVKIKDHIVFNESLLNLETFPEIDEVILQELLSSTTPENYEKKVEKIREIAKKRIGTFWERNGFIYYWKPIKIAAELFIGCKKALEYDGQSRMIEKYVNEWWILDKLALELTSYKIEGIENLVKPAITTYERYLDKINRKFADAVIKEGWVQNHTSFWEYVKGAEKPVAVLFVDALRFDLAKMIVENVRGVENAEINWLYGVLPSITEVGMAALLPNSQIEIKKDNPLKVEISGESVSTKIERRSYLNRRGIEVIDFETASIPKKEILTVMVRDIDRLGEISDIAPNNLIDIADKISGFISRLRDAGFRTVIIGSDHGFLYLISQPNKVTCKGDFVARRFALGAKLEGCIIFKAAETGISGDLLLAFPVGTAVFAIQGETPHFVHGGLSLQEAVIPVVSLKLSVPKEKVGIKIESPRDKLTTIVAVVKLKPVFKRFDAEPRRVCVEINGKRSEYMTVTTEKVETVRLRWLEPDEKPPEEVELKVIDESGEVIGRREFKVSLLF</sequence>
<reference evidence="1" key="1">
    <citation type="submission" date="2016-05" db="EMBL/GenBank/DDBJ databases">
        <title>Microbial consortia oxidize butane by reversing methanogenesis.</title>
        <authorList>
            <person name="Laso-Perez R."/>
            <person name="Richter M."/>
            <person name="Wegener G."/>
            <person name="Musat F."/>
        </authorList>
    </citation>
    <scope>NUCLEOTIDE SEQUENCE [LARGE SCALE GENOMIC DNA]</scope>
    <source>
        <strain evidence="1">BOX1</strain>
    </source>
</reference>
<dbReference type="Proteomes" id="UP000185779">
    <property type="component" value="Unassembled WGS sequence"/>
</dbReference>
<protein>
    <submittedName>
        <fullName evidence="1">Alkaline phosphatase</fullName>
    </submittedName>
</protein>
<name>A0A1F2P7J4_9EURY</name>
<dbReference type="Pfam" id="PF08665">
    <property type="entry name" value="PglZ"/>
    <property type="match status" value="1"/>
</dbReference>